<keyword evidence="2" id="KW-1133">Transmembrane helix</keyword>
<dbReference type="AlphaFoldDB" id="A0A212KJC3"/>
<feature type="transmembrane region" description="Helical" evidence="2">
    <location>
        <begin position="60"/>
        <end position="79"/>
    </location>
</feature>
<protein>
    <recommendedName>
        <fullName evidence="3">EamA domain-containing protein</fullName>
    </recommendedName>
</protein>
<dbReference type="RefSeq" id="WP_227117958.1">
    <property type="nucleotide sequence ID" value="NZ_CALHHP010000049.1"/>
</dbReference>
<reference evidence="4" key="1">
    <citation type="submission" date="2016-04" db="EMBL/GenBank/DDBJ databases">
        <authorList>
            <person name="Evans L.H."/>
            <person name="Alamgir A."/>
            <person name="Owens N."/>
            <person name="Weber N.D."/>
            <person name="Virtaneva K."/>
            <person name="Barbian K."/>
            <person name="Babar A."/>
            <person name="Rosenke K."/>
        </authorList>
    </citation>
    <scope>NUCLEOTIDE SEQUENCE</scope>
    <source>
        <strain evidence="4">92-2</strain>
    </source>
</reference>
<dbReference type="GO" id="GO:0016020">
    <property type="term" value="C:membrane"/>
    <property type="evidence" value="ECO:0007669"/>
    <property type="project" value="InterPro"/>
</dbReference>
<feature type="transmembrane region" description="Helical" evidence="2">
    <location>
        <begin position="287"/>
        <end position="304"/>
    </location>
</feature>
<gene>
    <name evidence="4" type="ORF">KM92DES2_20178</name>
</gene>
<feature type="transmembrane region" description="Helical" evidence="2">
    <location>
        <begin position="150"/>
        <end position="168"/>
    </location>
</feature>
<evidence type="ECO:0000259" key="3">
    <source>
        <dbReference type="Pfam" id="PF00892"/>
    </source>
</evidence>
<accession>A0A212KJC3</accession>
<proteinExistence type="predicted"/>
<dbReference type="InterPro" id="IPR037185">
    <property type="entry name" value="EmrE-like"/>
</dbReference>
<keyword evidence="2" id="KW-0472">Membrane</keyword>
<dbReference type="EMBL" id="FLUP01000002">
    <property type="protein sequence ID" value="SBW11751.1"/>
    <property type="molecule type" value="Genomic_DNA"/>
</dbReference>
<evidence type="ECO:0000256" key="1">
    <source>
        <dbReference type="SAM" id="MobiDB-lite"/>
    </source>
</evidence>
<name>A0A212KJC3_9BACT</name>
<feature type="region of interest" description="Disordered" evidence="1">
    <location>
        <begin position="1"/>
        <end position="20"/>
    </location>
</feature>
<feature type="transmembrane region" description="Helical" evidence="2">
    <location>
        <begin position="174"/>
        <end position="192"/>
    </location>
</feature>
<feature type="transmembrane region" description="Helical" evidence="2">
    <location>
        <begin position="91"/>
        <end position="111"/>
    </location>
</feature>
<keyword evidence="2" id="KW-0812">Transmembrane</keyword>
<feature type="transmembrane region" description="Helical" evidence="2">
    <location>
        <begin position="31"/>
        <end position="48"/>
    </location>
</feature>
<dbReference type="SUPFAM" id="SSF103481">
    <property type="entry name" value="Multidrug resistance efflux transporter EmrE"/>
    <property type="match status" value="2"/>
</dbReference>
<feature type="transmembrane region" description="Helical" evidence="2">
    <location>
        <begin position="262"/>
        <end position="281"/>
    </location>
</feature>
<dbReference type="InterPro" id="IPR000620">
    <property type="entry name" value="EamA_dom"/>
</dbReference>
<feature type="transmembrane region" description="Helical" evidence="2">
    <location>
        <begin position="232"/>
        <end position="250"/>
    </location>
</feature>
<feature type="domain" description="EamA" evidence="3">
    <location>
        <begin position="35"/>
        <end position="161"/>
    </location>
</feature>
<feature type="domain" description="EamA" evidence="3">
    <location>
        <begin position="174"/>
        <end position="302"/>
    </location>
</feature>
<sequence>MQNARQAAPPQLQSTTAPNKDAMQQSAVRAALIRMHAATVLFGISGIFGKLCQCSAVDLVWGRAVVAVAALGCICLVRRDPPWHGIAARDLTGLAVSGILLTLHFVTFFMGIKLGGIAVGTLGFACFPAFTALFEAIAYRERPSARELQCIGMVSIGLVCLTPSFSLADTATHGLLWGIVSAAVYGLVAIANRHFAGGMSGMQTCWWQNTVIIICLLPFAAADVPGIAALDWLWIICLGLLCTALAYSLYVSSLTALKARQAAVIITLEPVYAIIAAWLLFNDAPGLGIFAGGALILGAVFRLSRR</sequence>
<evidence type="ECO:0000313" key="4">
    <source>
        <dbReference type="EMBL" id="SBW11751.1"/>
    </source>
</evidence>
<organism evidence="4">
    <name type="scientific">uncultured Desulfovibrio sp</name>
    <dbReference type="NCBI Taxonomy" id="167968"/>
    <lineage>
        <taxon>Bacteria</taxon>
        <taxon>Pseudomonadati</taxon>
        <taxon>Thermodesulfobacteriota</taxon>
        <taxon>Desulfovibrionia</taxon>
        <taxon>Desulfovibrionales</taxon>
        <taxon>Desulfovibrionaceae</taxon>
        <taxon>Desulfovibrio</taxon>
        <taxon>environmental samples</taxon>
    </lineage>
</organism>
<feature type="transmembrane region" description="Helical" evidence="2">
    <location>
        <begin position="204"/>
        <end position="220"/>
    </location>
</feature>
<feature type="transmembrane region" description="Helical" evidence="2">
    <location>
        <begin position="117"/>
        <end position="138"/>
    </location>
</feature>
<dbReference type="PANTHER" id="PTHR22911">
    <property type="entry name" value="ACYL-MALONYL CONDENSING ENZYME-RELATED"/>
    <property type="match status" value="1"/>
</dbReference>
<dbReference type="Pfam" id="PF00892">
    <property type="entry name" value="EamA"/>
    <property type="match status" value="2"/>
</dbReference>
<dbReference type="PANTHER" id="PTHR22911:SF137">
    <property type="entry name" value="SOLUTE CARRIER FAMILY 35 MEMBER G2-RELATED"/>
    <property type="match status" value="1"/>
</dbReference>
<evidence type="ECO:0000256" key="2">
    <source>
        <dbReference type="SAM" id="Phobius"/>
    </source>
</evidence>